<dbReference type="Gene3D" id="3.90.180.10">
    <property type="entry name" value="Medium-chain alcohol dehydrogenases, catalytic domain"/>
    <property type="match status" value="1"/>
</dbReference>
<dbReference type="SUPFAM" id="SSF51735">
    <property type="entry name" value="NAD(P)-binding Rossmann-fold domains"/>
    <property type="match status" value="1"/>
</dbReference>
<protein>
    <recommendedName>
        <fullName evidence="4">Enoyl reductase (ER) domain-containing protein</fullName>
    </recommendedName>
</protein>
<evidence type="ECO:0000313" key="6">
    <source>
        <dbReference type="Proteomes" id="UP000193558"/>
    </source>
</evidence>
<dbReference type="InterPro" id="IPR036291">
    <property type="entry name" value="NAD(P)-bd_dom_sf"/>
</dbReference>
<dbReference type="Gene3D" id="3.40.50.720">
    <property type="entry name" value="NAD(P)-binding Rossmann-like Domain"/>
    <property type="match status" value="1"/>
</dbReference>
<keyword evidence="1" id="KW-0521">NADP</keyword>
<feature type="compositionally biased region" description="Basic and acidic residues" evidence="3">
    <location>
        <begin position="17"/>
        <end position="27"/>
    </location>
</feature>
<keyword evidence="2" id="KW-0560">Oxidoreductase</keyword>
<evidence type="ECO:0000313" key="5">
    <source>
        <dbReference type="EMBL" id="ORM71076.1"/>
    </source>
</evidence>
<proteinExistence type="predicted"/>
<dbReference type="EMBL" id="MLFR01000002">
    <property type="protein sequence ID" value="ORM71076.1"/>
    <property type="molecule type" value="Genomic_DNA"/>
</dbReference>
<name>A0A1X1D361_9GAMM</name>
<dbReference type="GO" id="GO:0016651">
    <property type="term" value="F:oxidoreductase activity, acting on NAD(P)H"/>
    <property type="evidence" value="ECO:0007669"/>
    <property type="project" value="TreeGrafter"/>
</dbReference>
<dbReference type="RefSeq" id="WP_084932245.1">
    <property type="nucleotide sequence ID" value="NZ_MLFR01000002.1"/>
</dbReference>
<dbReference type="InterPro" id="IPR011032">
    <property type="entry name" value="GroES-like_sf"/>
</dbReference>
<dbReference type="AlphaFoldDB" id="A0A1X1D361"/>
<dbReference type="PANTHER" id="PTHR48106:SF18">
    <property type="entry name" value="QUINONE OXIDOREDUCTASE PIG3"/>
    <property type="match status" value="1"/>
</dbReference>
<dbReference type="InterPro" id="IPR020843">
    <property type="entry name" value="ER"/>
</dbReference>
<feature type="domain" description="Enoyl reductase (ER)" evidence="4">
    <location>
        <begin position="10"/>
        <end position="321"/>
    </location>
</feature>
<feature type="region of interest" description="Disordered" evidence="3">
    <location>
        <begin position="1"/>
        <end position="27"/>
    </location>
</feature>
<dbReference type="InterPro" id="IPR013154">
    <property type="entry name" value="ADH-like_N"/>
</dbReference>
<dbReference type="InterPro" id="IPR013149">
    <property type="entry name" value="ADH-like_C"/>
</dbReference>
<dbReference type="OrthoDB" id="9785812at2"/>
<organism evidence="5 6">
    <name type="scientific">Pantoea rwandensis</name>
    <dbReference type="NCBI Taxonomy" id="1076550"/>
    <lineage>
        <taxon>Bacteria</taxon>
        <taxon>Pseudomonadati</taxon>
        <taxon>Pseudomonadota</taxon>
        <taxon>Gammaproteobacteria</taxon>
        <taxon>Enterobacterales</taxon>
        <taxon>Erwiniaceae</taxon>
        <taxon>Pantoea</taxon>
    </lineage>
</organism>
<evidence type="ECO:0000259" key="4">
    <source>
        <dbReference type="SMART" id="SM00829"/>
    </source>
</evidence>
<dbReference type="GO" id="GO:0070402">
    <property type="term" value="F:NADPH binding"/>
    <property type="evidence" value="ECO:0007669"/>
    <property type="project" value="TreeGrafter"/>
</dbReference>
<gene>
    <name evidence="5" type="ORF">HA51_04075</name>
</gene>
<evidence type="ECO:0000256" key="1">
    <source>
        <dbReference type="ARBA" id="ARBA00022857"/>
    </source>
</evidence>
<dbReference type="PANTHER" id="PTHR48106">
    <property type="entry name" value="QUINONE OXIDOREDUCTASE PIG3-RELATED"/>
    <property type="match status" value="1"/>
</dbReference>
<evidence type="ECO:0000256" key="2">
    <source>
        <dbReference type="ARBA" id="ARBA00023002"/>
    </source>
</evidence>
<evidence type="ECO:0000256" key="3">
    <source>
        <dbReference type="SAM" id="MobiDB-lite"/>
    </source>
</evidence>
<comment type="caution">
    <text evidence="5">The sequence shown here is derived from an EMBL/GenBank/DDBJ whole genome shotgun (WGS) entry which is preliminary data.</text>
</comment>
<sequence>MKAIVTRQTGKQPVMQVEERNKPERREGTSLIRMQAATINQLSNTIRMGGFGAIPIPLVMGNEGAGIVEESDSYAKGCRVAIYGSAELGITEDGLFQEWVVVDDWRLMNIPDSMNLHQGSALTVNYLTALNALVRVGQIKKGDFALISGATGSVGSALVQIAVALGAKPIALVSSEHKKDAAMNAGAFAVINWTAQDVVSEVRVLTSGQGADLAFDPVGGDLFGLLFQATRRRGRVVSIGFTGGRSVSLDLLDMIASERVIEGYSLHADSREQAAEGLRKLSKLAFSGALNPIIDSSWPIDEFEQGYTRLLSRAAVGSVTVSLG</sequence>
<dbReference type="Pfam" id="PF00107">
    <property type="entry name" value="ADH_zinc_N"/>
    <property type="match status" value="1"/>
</dbReference>
<dbReference type="Proteomes" id="UP000193558">
    <property type="component" value="Unassembled WGS sequence"/>
</dbReference>
<dbReference type="SMART" id="SM00829">
    <property type="entry name" value="PKS_ER"/>
    <property type="match status" value="1"/>
</dbReference>
<reference evidence="5 6" key="1">
    <citation type="journal article" date="2017" name="Antonie Van Leeuwenhoek">
        <title>Phylogenomic resolution of the bacterial genus Pantoea and its relationship with Erwinia and Tatumella.</title>
        <authorList>
            <person name="Palmer M."/>
            <person name="Steenkamp E.T."/>
            <person name="Coetzee M.P."/>
            <person name="Chan W.Y."/>
            <person name="van Zyl E."/>
            <person name="De Maayer P."/>
            <person name="Coutinho T.A."/>
            <person name="Blom J."/>
            <person name="Smits T.H."/>
            <person name="Duffy B."/>
            <person name="Venter S.N."/>
        </authorList>
    </citation>
    <scope>NUCLEOTIDE SEQUENCE [LARGE SCALE GENOMIC DNA]</scope>
    <source>
        <strain evidence="5 6">LMG 26275</strain>
    </source>
</reference>
<feature type="compositionally biased region" description="Polar residues" evidence="3">
    <location>
        <begin position="1"/>
        <end position="11"/>
    </location>
</feature>
<accession>A0A1X1D361</accession>
<dbReference type="SUPFAM" id="SSF50129">
    <property type="entry name" value="GroES-like"/>
    <property type="match status" value="1"/>
</dbReference>
<dbReference type="Pfam" id="PF08240">
    <property type="entry name" value="ADH_N"/>
    <property type="match status" value="1"/>
</dbReference>